<dbReference type="EMBL" id="JAHCLR010000001">
    <property type="protein sequence ID" value="MBS9532147.1"/>
    <property type="molecule type" value="Genomic_DNA"/>
</dbReference>
<name>A0ABS5RCY6_9MYCO</name>
<feature type="domain" description="Thioesterase" evidence="2">
    <location>
        <begin position="47"/>
        <end position="121"/>
    </location>
</feature>
<dbReference type="RefSeq" id="WP_214091023.1">
    <property type="nucleotide sequence ID" value="NZ_JAHCLR010000001.1"/>
</dbReference>
<dbReference type="NCBIfam" id="TIGR00369">
    <property type="entry name" value="unchar_dom_1"/>
    <property type="match status" value="1"/>
</dbReference>
<dbReference type="InterPro" id="IPR029069">
    <property type="entry name" value="HotDog_dom_sf"/>
</dbReference>
<keyword evidence="4" id="KW-1185">Reference proteome</keyword>
<dbReference type="PANTHER" id="PTHR43240:SF8">
    <property type="entry name" value="PHENYLACETIC ACID DEGRADATION-RELATED PROTEIN"/>
    <property type="match status" value="1"/>
</dbReference>
<gene>
    <name evidence="3" type="ORF">KIH27_00935</name>
</gene>
<evidence type="ECO:0000313" key="3">
    <source>
        <dbReference type="EMBL" id="MBS9532147.1"/>
    </source>
</evidence>
<dbReference type="CDD" id="cd03443">
    <property type="entry name" value="PaaI_thioesterase"/>
    <property type="match status" value="1"/>
</dbReference>
<comment type="caution">
    <text evidence="3">The sequence shown here is derived from an EMBL/GenBank/DDBJ whole genome shotgun (WGS) entry which is preliminary data.</text>
</comment>
<dbReference type="Pfam" id="PF03061">
    <property type="entry name" value="4HBT"/>
    <property type="match status" value="1"/>
</dbReference>
<accession>A0ABS5RCY6</accession>
<reference evidence="3 4" key="1">
    <citation type="submission" date="2021-05" db="EMBL/GenBank/DDBJ databases">
        <title>Mycobacterium acidophilum sp. nov., an extremely acid-tolerant member of the genus Mycobacterium.</title>
        <authorList>
            <person name="Xia J."/>
        </authorList>
    </citation>
    <scope>NUCLEOTIDE SEQUENCE [LARGE SCALE GENOMIC DNA]</scope>
    <source>
        <strain evidence="3 4">M1</strain>
    </source>
</reference>
<dbReference type="Gene3D" id="3.10.129.10">
    <property type="entry name" value="Hotdog Thioesterase"/>
    <property type="match status" value="1"/>
</dbReference>
<protein>
    <submittedName>
        <fullName evidence="3">PaaI family thioesterase</fullName>
    </submittedName>
</protein>
<dbReference type="InterPro" id="IPR003736">
    <property type="entry name" value="PAAI_dom"/>
</dbReference>
<evidence type="ECO:0000259" key="2">
    <source>
        <dbReference type="Pfam" id="PF03061"/>
    </source>
</evidence>
<dbReference type="SUPFAM" id="SSF54637">
    <property type="entry name" value="Thioesterase/thiol ester dehydrase-isomerase"/>
    <property type="match status" value="1"/>
</dbReference>
<organism evidence="3 4">
    <name type="scientific">Mycolicibacter acidiphilus</name>
    <dbReference type="NCBI Taxonomy" id="2835306"/>
    <lineage>
        <taxon>Bacteria</taxon>
        <taxon>Bacillati</taxon>
        <taxon>Actinomycetota</taxon>
        <taxon>Actinomycetes</taxon>
        <taxon>Mycobacteriales</taxon>
        <taxon>Mycobacteriaceae</taxon>
        <taxon>Mycolicibacter</taxon>
    </lineage>
</organism>
<dbReference type="Proteomes" id="UP001519535">
    <property type="component" value="Unassembled WGS sequence"/>
</dbReference>
<keyword evidence="1" id="KW-0378">Hydrolase</keyword>
<sequence>MEPSEFARLVIDSMPFAAALQIDVTELTPQQVSATMAWAQERCTTAGILHGGALMAFADTVGAVCAVANLPQGASTSTIESKTNFFRAVRDGTVTATSTPLHVGRSTIVVQTDLVDDRGKAVARVTQTQAVLT</sequence>
<proteinExistence type="predicted"/>
<evidence type="ECO:0000313" key="4">
    <source>
        <dbReference type="Proteomes" id="UP001519535"/>
    </source>
</evidence>
<dbReference type="PANTHER" id="PTHR43240">
    <property type="entry name" value="1,4-DIHYDROXY-2-NAPHTHOYL-COA THIOESTERASE 1"/>
    <property type="match status" value="1"/>
</dbReference>
<dbReference type="InterPro" id="IPR006683">
    <property type="entry name" value="Thioestr_dom"/>
</dbReference>
<evidence type="ECO:0000256" key="1">
    <source>
        <dbReference type="ARBA" id="ARBA00022801"/>
    </source>
</evidence>